<dbReference type="Proteomes" id="UP000295633">
    <property type="component" value="Unassembled WGS sequence"/>
</dbReference>
<proteinExistence type="predicted"/>
<dbReference type="EMBL" id="SMZX01000002">
    <property type="protein sequence ID" value="TDL44125.1"/>
    <property type="molecule type" value="Genomic_DNA"/>
</dbReference>
<name>A0A4R5YH23_9MICO</name>
<organism evidence="2 3">
    <name type="scientific">Microbacterium oleivorans</name>
    <dbReference type="NCBI Taxonomy" id="273677"/>
    <lineage>
        <taxon>Bacteria</taxon>
        <taxon>Bacillati</taxon>
        <taxon>Actinomycetota</taxon>
        <taxon>Actinomycetes</taxon>
        <taxon>Micrococcales</taxon>
        <taxon>Microbacteriaceae</taxon>
        <taxon>Microbacterium</taxon>
    </lineage>
</organism>
<evidence type="ECO:0000256" key="1">
    <source>
        <dbReference type="SAM" id="MobiDB-lite"/>
    </source>
</evidence>
<dbReference type="RefSeq" id="WP_133400077.1">
    <property type="nucleotide sequence ID" value="NZ_SMZX01000002.1"/>
</dbReference>
<protein>
    <submittedName>
        <fullName evidence="2">Cation-transporting ATPase</fullName>
    </submittedName>
</protein>
<evidence type="ECO:0000313" key="2">
    <source>
        <dbReference type="EMBL" id="TDL44125.1"/>
    </source>
</evidence>
<reference evidence="2 3" key="1">
    <citation type="submission" date="2019-03" db="EMBL/GenBank/DDBJ databases">
        <title>Genome Sequencing and Assembly of Various Microbes Isolated from Partially Reclaimed Soil and Acid Mine Drainage (AMD) Site.</title>
        <authorList>
            <person name="Steinbock B."/>
            <person name="Bechtold R."/>
            <person name="Sevigny J.L."/>
            <person name="Thomas D."/>
            <person name="Cuthill L.R."/>
            <person name="Aveiro Johannsen E.J."/>
            <person name="Thomas K."/>
            <person name="Ghosh A."/>
        </authorList>
    </citation>
    <scope>NUCLEOTIDE SEQUENCE [LARGE SCALE GENOMIC DNA]</scope>
    <source>
        <strain evidence="2 3">F-B2</strain>
    </source>
</reference>
<gene>
    <name evidence="2" type="ORF">E2R54_13260</name>
</gene>
<sequence length="296" mass="29021">MSKLSRLIGMASKALDKTSGSSSAGGTSGASGDWRSVVRSAADAITGDGRSQGAAPAQGNTPPGSRGAYTPPPAPAASASHGRYAPPPAPGTVGALAPADRQAIARYDYLMQTADPQQVEQIHREAFGRLTPEQRAHVQARMAAELPAHEQPRSADPTDLARAAARTEASRPGILKGLLARASGRGGTGSGTGRVAGGAAIGAGAGILGAVAGGAIVTAVAGPLLAQAAGLGVDFDALAQGVDLDALAQGADLEGLAGDALSGVGDHVSGLGEQVSGFGENLGGFEIPGLGDIFGR</sequence>
<dbReference type="AlphaFoldDB" id="A0A4R5YH23"/>
<dbReference type="STRING" id="273677.BW34_01902"/>
<comment type="caution">
    <text evidence="2">The sequence shown here is derived from an EMBL/GenBank/DDBJ whole genome shotgun (WGS) entry which is preliminary data.</text>
</comment>
<accession>A0A4R5YH23</accession>
<evidence type="ECO:0000313" key="3">
    <source>
        <dbReference type="Proteomes" id="UP000295633"/>
    </source>
</evidence>
<feature type="region of interest" description="Disordered" evidence="1">
    <location>
        <begin position="1"/>
        <end position="95"/>
    </location>
</feature>